<keyword evidence="3" id="KW-1185">Reference proteome</keyword>
<accession>A0A2S7WJ48</accession>
<comment type="caution">
    <text evidence="2">The sequence shown here is derived from an EMBL/GenBank/DDBJ whole genome shotgun (WGS) entry which is preliminary data.</text>
</comment>
<evidence type="ECO:0008006" key="4">
    <source>
        <dbReference type="Google" id="ProtNLM"/>
    </source>
</evidence>
<feature type="chain" id="PRO_5015723720" description="Fibronectin type-III domain-containing protein" evidence="1">
    <location>
        <begin position="27"/>
        <end position="224"/>
    </location>
</feature>
<evidence type="ECO:0000313" key="2">
    <source>
        <dbReference type="EMBL" id="PQJ77322.1"/>
    </source>
</evidence>
<dbReference type="OrthoDB" id="9805760at2"/>
<sequence>MKNYIKIGLLLFFVVILNSCSESTTANTAPVVMTNITTEITYTTATSGGDVTDDGGEIITSRGICWSTSQNPTILDNVIAASTNVFASNIIGLGQNGGTYYVRAYAINAVGTTYGNQEMFNSWKLDDTKWAFLLNYNVSNSNYPGDVDFFANATTKWDEPDYPGVYTTLGTWSVEGAVVTYNMTGDSAATSYIYTGTSVNNTTMSGTFTWGANPAKTFTATKYP</sequence>
<proteinExistence type="predicted"/>
<dbReference type="AlphaFoldDB" id="A0A2S7WJ48"/>
<evidence type="ECO:0000313" key="3">
    <source>
        <dbReference type="Proteomes" id="UP000239068"/>
    </source>
</evidence>
<reference evidence="2 3" key="1">
    <citation type="submission" date="2016-12" db="EMBL/GenBank/DDBJ databases">
        <title>Trade-off between light-utilization and light-protection in marine flavobacteria.</title>
        <authorList>
            <person name="Kumagai Y."/>
            <person name="Yoshizawa S."/>
            <person name="Kogure K."/>
            <person name="Iwasaki W."/>
        </authorList>
    </citation>
    <scope>NUCLEOTIDE SEQUENCE [LARGE SCALE GENOMIC DNA]</scope>
    <source>
        <strain evidence="2 3">ATCC 43844</strain>
    </source>
</reference>
<dbReference type="Proteomes" id="UP000239068">
    <property type="component" value="Unassembled WGS sequence"/>
</dbReference>
<dbReference type="EMBL" id="MSCM01000002">
    <property type="protein sequence ID" value="PQJ77322.1"/>
    <property type="molecule type" value="Genomic_DNA"/>
</dbReference>
<evidence type="ECO:0000256" key="1">
    <source>
        <dbReference type="SAM" id="SignalP"/>
    </source>
</evidence>
<feature type="signal peptide" evidence="1">
    <location>
        <begin position="1"/>
        <end position="26"/>
    </location>
</feature>
<keyword evidence="1" id="KW-0732">Signal</keyword>
<dbReference type="RefSeq" id="WP_105022641.1">
    <property type="nucleotide sequence ID" value="NZ_MSCM01000002.1"/>
</dbReference>
<gene>
    <name evidence="2" type="ORF">BTO16_15915</name>
</gene>
<name>A0A2S7WJ48_9FLAO</name>
<organism evidence="2 3">
    <name type="scientific">Polaribacter glomeratus</name>
    <dbReference type="NCBI Taxonomy" id="102"/>
    <lineage>
        <taxon>Bacteria</taxon>
        <taxon>Pseudomonadati</taxon>
        <taxon>Bacteroidota</taxon>
        <taxon>Flavobacteriia</taxon>
        <taxon>Flavobacteriales</taxon>
        <taxon>Flavobacteriaceae</taxon>
    </lineage>
</organism>
<protein>
    <recommendedName>
        <fullName evidence="4">Fibronectin type-III domain-containing protein</fullName>
    </recommendedName>
</protein>